<comment type="caution">
    <text evidence="1">The sequence shown here is derived from an EMBL/GenBank/DDBJ whole genome shotgun (WGS) entry which is preliminary data.</text>
</comment>
<proteinExistence type="predicted"/>
<accession>A0ABT3X0G3</accession>
<evidence type="ECO:0000313" key="1">
    <source>
        <dbReference type="EMBL" id="MCX7569091.1"/>
    </source>
</evidence>
<reference evidence="1 2" key="1">
    <citation type="submission" date="2022-11" db="EMBL/GenBank/DDBJ databases">
        <title>Study of microbial diversity in lake waters.</title>
        <authorList>
            <person name="Zhang J."/>
        </authorList>
    </citation>
    <scope>NUCLEOTIDE SEQUENCE [LARGE SCALE GENOMIC DNA]</scope>
    <source>
        <strain evidence="1 2">DT12</strain>
    </source>
</reference>
<dbReference type="Proteomes" id="UP001208017">
    <property type="component" value="Unassembled WGS sequence"/>
</dbReference>
<keyword evidence="2" id="KW-1185">Reference proteome</keyword>
<gene>
    <name evidence="1" type="ORF">OS242_03815</name>
</gene>
<organism evidence="1 2">
    <name type="scientific">Tumebacillus lacus</name>
    <dbReference type="NCBI Taxonomy" id="2995335"/>
    <lineage>
        <taxon>Bacteria</taxon>
        <taxon>Bacillati</taxon>
        <taxon>Bacillota</taxon>
        <taxon>Bacilli</taxon>
        <taxon>Bacillales</taxon>
        <taxon>Alicyclobacillaceae</taxon>
        <taxon>Tumebacillus</taxon>
    </lineage>
</organism>
<sequence>MASLLLFLPRLIQFFGVFRGVFGFFQPMWPYISQFFNRRPAVA</sequence>
<evidence type="ECO:0000313" key="2">
    <source>
        <dbReference type="Proteomes" id="UP001208017"/>
    </source>
</evidence>
<dbReference type="EMBL" id="JAPMLT010000001">
    <property type="protein sequence ID" value="MCX7569091.1"/>
    <property type="molecule type" value="Genomic_DNA"/>
</dbReference>
<name>A0ABT3X0G3_9BACL</name>
<dbReference type="RefSeq" id="WP_267150315.1">
    <property type="nucleotide sequence ID" value="NZ_JAPMLT010000001.1"/>
</dbReference>
<protein>
    <submittedName>
        <fullName evidence="1">Uncharacterized protein</fullName>
    </submittedName>
</protein>